<name>A0A8X6HJ40_TRICU</name>
<evidence type="ECO:0000256" key="1">
    <source>
        <dbReference type="SAM" id="MobiDB-lite"/>
    </source>
</evidence>
<dbReference type="AlphaFoldDB" id="A0A8X6HJ40"/>
<gene>
    <name evidence="2" type="ORF">TNCT_674281</name>
</gene>
<sequence>MSRTERGKSRRGVLVKNTKTRSGYRRVKGQILETRKLKMFTDRNSALTRVTGRFPEGVDKTLGNARKREKTTVLYCHLIVKNNTRMLDNILNY</sequence>
<feature type="region of interest" description="Disordered" evidence="1">
    <location>
        <begin position="1"/>
        <end position="22"/>
    </location>
</feature>
<dbReference type="Proteomes" id="UP000887116">
    <property type="component" value="Unassembled WGS sequence"/>
</dbReference>
<comment type="caution">
    <text evidence="2">The sequence shown here is derived from an EMBL/GenBank/DDBJ whole genome shotgun (WGS) entry which is preliminary data.</text>
</comment>
<protein>
    <submittedName>
        <fullName evidence="2">Uncharacterized protein</fullName>
    </submittedName>
</protein>
<keyword evidence="3" id="KW-1185">Reference proteome</keyword>
<proteinExistence type="predicted"/>
<accession>A0A8X6HJ40</accession>
<evidence type="ECO:0000313" key="2">
    <source>
        <dbReference type="EMBL" id="GFR24782.1"/>
    </source>
</evidence>
<dbReference type="EMBL" id="BMAO01038410">
    <property type="protein sequence ID" value="GFR24782.1"/>
    <property type="molecule type" value="Genomic_DNA"/>
</dbReference>
<organism evidence="2 3">
    <name type="scientific">Trichonephila clavata</name>
    <name type="common">Joro spider</name>
    <name type="synonym">Nephila clavata</name>
    <dbReference type="NCBI Taxonomy" id="2740835"/>
    <lineage>
        <taxon>Eukaryota</taxon>
        <taxon>Metazoa</taxon>
        <taxon>Ecdysozoa</taxon>
        <taxon>Arthropoda</taxon>
        <taxon>Chelicerata</taxon>
        <taxon>Arachnida</taxon>
        <taxon>Araneae</taxon>
        <taxon>Araneomorphae</taxon>
        <taxon>Entelegynae</taxon>
        <taxon>Araneoidea</taxon>
        <taxon>Nephilidae</taxon>
        <taxon>Trichonephila</taxon>
    </lineage>
</organism>
<reference evidence="2" key="1">
    <citation type="submission" date="2020-07" db="EMBL/GenBank/DDBJ databases">
        <title>Multicomponent nature underlies the extraordinary mechanical properties of spider dragline silk.</title>
        <authorList>
            <person name="Kono N."/>
            <person name="Nakamura H."/>
            <person name="Mori M."/>
            <person name="Yoshida Y."/>
            <person name="Ohtoshi R."/>
            <person name="Malay A.D."/>
            <person name="Moran D.A.P."/>
            <person name="Tomita M."/>
            <person name="Numata K."/>
            <person name="Arakawa K."/>
        </authorList>
    </citation>
    <scope>NUCLEOTIDE SEQUENCE</scope>
</reference>
<evidence type="ECO:0000313" key="3">
    <source>
        <dbReference type="Proteomes" id="UP000887116"/>
    </source>
</evidence>
<feature type="compositionally biased region" description="Basic residues" evidence="1">
    <location>
        <begin position="8"/>
        <end position="22"/>
    </location>
</feature>